<feature type="non-terminal residue" evidence="1">
    <location>
        <position position="1"/>
    </location>
</feature>
<dbReference type="AlphaFoldDB" id="A0A8S3IKQ1"/>
<name>A0A8S3IKQ1_9BILA</name>
<comment type="caution">
    <text evidence="1">The sequence shown here is derived from an EMBL/GenBank/DDBJ whole genome shotgun (WGS) entry which is preliminary data.</text>
</comment>
<evidence type="ECO:0000313" key="2">
    <source>
        <dbReference type="Proteomes" id="UP000676336"/>
    </source>
</evidence>
<reference evidence="1" key="1">
    <citation type="submission" date="2021-02" db="EMBL/GenBank/DDBJ databases">
        <authorList>
            <person name="Nowell W R."/>
        </authorList>
    </citation>
    <scope>NUCLEOTIDE SEQUENCE</scope>
</reference>
<dbReference type="EMBL" id="CAJOBI010330838">
    <property type="protein sequence ID" value="CAF5198260.1"/>
    <property type="molecule type" value="Genomic_DNA"/>
</dbReference>
<sequence length="30" mass="3386">MIIKRPIRYSTLPSNEQSLTIPPITTISSQ</sequence>
<organism evidence="1 2">
    <name type="scientific">Rotaria magnacalcarata</name>
    <dbReference type="NCBI Taxonomy" id="392030"/>
    <lineage>
        <taxon>Eukaryota</taxon>
        <taxon>Metazoa</taxon>
        <taxon>Spiralia</taxon>
        <taxon>Gnathifera</taxon>
        <taxon>Rotifera</taxon>
        <taxon>Eurotatoria</taxon>
        <taxon>Bdelloidea</taxon>
        <taxon>Philodinida</taxon>
        <taxon>Philodinidae</taxon>
        <taxon>Rotaria</taxon>
    </lineage>
</organism>
<accession>A0A8S3IKQ1</accession>
<proteinExistence type="predicted"/>
<dbReference type="Proteomes" id="UP000676336">
    <property type="component" value="Unassembled WGS sequence"/>
</dbReference>
<gene>
    <name evidence="1" type="ORF">SMN809_LOCUS74752</name>
</gene>
<protein>
    <submittedName>
        <fullName evidence="1">Uncharacterized protein</fullName>
    </submittedName>
</protein>
<evidence type="ECO:0000313" key="1">
    <source>
        <dbReference type="EMBL" id="CAF5198260.1"/>
    </source>
</evidence>